<protein>
    <recommendedName>
        <fullName evidence="1">HTH cro/C1-type domain-containing protein</fullName>
    </recommendedName>
</protein>
<organism evidence="2 3">
    <name type="scientific">Flavobacterium urocaniciphilum</name>
    <dbReference type="NCBI Taxonomy" id="1299341"/>
    <lineage>
        <taxon>Bacteria</taxon>
        <taxon>Pseudomonadati</taxon>
        <taxon>Bacteroidota</taxon>
        <taxon>Flavobacteriia</taxon>
        <taxon>Flavobacteriales</taxon>
        <taxon>Flavobacteriaceae</taxon>
        <taxon>Flavobacterium</taxon>
    </lineage>
</organism>
<dbReference type="AlphaFoldDB" id="A0A1H9CSC0"/>
<dbReference type="RefSeq" id="WP_091468295.1">
    <property type="nucleotide sequence ID" value="NZ_FOEI01000005.1"/>
</dbReference>
<reference evidence="2 3" key="1">
    <citation type="submission" date="2016-10" db="EMBL/GenBank/DDBJ databases">
        <authorList>
            <person name="de Groot N.N."/>
        </authorList>
    </citation>
    <scope>NUCLEOTIDE SEQUENCE [LARGE SCALE GENOMIC DNA]</scope>
    <source>
        <strain evidence="2 3">DSM 27078</strain>
    </source>
</reference>
<dbReference type="GO" id="GO:0003677">
    <property type="term" value="F:DNA binding"/>
    <property type="evidence" value="ECO:0007669"/>
    <property type="project" value="InterPro"/>
</dbReference>
<dbReference type="PROSITE" id="PS50943">
    <property type="entry name" value="HTH_CROC1"/>
    <property type="match status" value="1"/>
</dbReference>
<dbReference type="STRING" id="1299341.SAMN05444005_10548"/>
<keyword evidence="3" id="KW-1185">Reference proteome</keyword>
<dbReference type="EMBL" id="FOEI01000005">
    <property type="protein sequence ID" value="SEQ03967.1"/>
    <property type="molecule type" value="Genomic_DNA"/>
</dbReference>
<dbReference type="Proteomes" id="UP000198648">
    <property type="component" value="Unassembled WGS sequence"/>
</dbReference>
<evidence type="ECO:0000259" key="1">
    <source>
        <dbReference type="PROSITE" id="PS50943"/>
    </source>
</evidence>
<dbReference type="InterPro" id="IPR001387">
    <property type="entry name" value="Cro/C1-type_HTH"/>
</dbReference>
<evidence type="ECO:0000313" key="2">
    <source>
        <dbReference type="EMBL" id="SEQ03967.1"/>
    </source>
</evidence>
<proteinExistence type="predicted"/>
<accession>A0A1H9CSC0</accession>
<gene>
    <name evidence="2" type="ORF">SAMN05444005_10548</name>
</gene>
<feature type="domain" description="HTH cro/C1-type" evidence="1">
    <location>
        <begin position="19"/>
        <end position="73"/>
    </location>
</feature>
<dbReference type="InterPro" id="IPR010982">
    <property type="entry name" value="Lambda_DNA-bd_dom_sf"/>
</dbReference>
<sequence length="77" mass="9151">MENLDGNIDLKIKEISQKLKELRLSRGYTSYETFAFENELNRVQYWRIESGQNITLKTLIKVLEIHQISLGEFFKDL</sequence>
<dbReference type="CDD" id="cd00093">
    <property type="entry name" value="HTH_XRE"/>
    <property type="match status" value="1"/>
</dbReference>
<name>A0A1H9CSC0_9FLAO</name>
<dbReference type="SUPFAM" id="SSF47413">
    <property type="entry name" value="lambda repressor-like DNA-binding domains"/>
    <property type="match status" value="1"/>
</dbReference>
<dbReference type="OrthoDB" id="674942at2"/>
<evidence type="ECO:0000313" key="3">
    <source>
        <dbReference type="Proteomes" id="UP000198648"/>
    </source>
</evidence>
<dbReference type="Gene3D" id="1.10.260.40">
    <property type="entry name" value="lambda repressor-like DNA-binding domains"/>
    <property type="match status" value="1"/>
</dbReference>